<evidence type="ECO:0000313" key="1">
    <source>
        <dbReference type="EMBL" id="TQV90315.1"/>
    </source>
</evidence>
<accession>A0A545ULH1</accession>
<protein>
    <submittedName>
        <fullName evidence="1">Uncharacterized protein</fullName>
    </submittedName>
</protein>
<dbReference type="Proteomes" id="UP000315783">
    <property type="component" value="Unassembled WGS sequence"/>
</dbReference>
<name>A0A545ULH1_9HYPO</name>
<evidence type="ECO:0000313" key="2">
    <source>
        <dbReference type="Proteomes" id="UP000315783"/>
    </source>
</evidence>
<dbReference type="AlphaFoldDB" id="A0A545ULH1"/>
<gene>
    <name evidence="1" type="ORF">IF1G_10951</name>
</gene>
<comment type="caution">
    <text evidence="1">The sequence shown here is derived from an EMBL/GenBank/DDBJ whole genome shotgun (WGS) entry which is preliminary data.</text>
</comment>
<keyword evidence="2" id="KW-1185">Reference proteome</keyword>
<organism evidence="1 2">
    <name type="scientific">Cordyceps javanica</name>
    <dbReference type="NCBI Taxonomy" id="43265"/>
    <lineage>
        <taxon>Eukaryota</taxon>
        <taxon>Fungi</taxon>
        <taxon>Dikarya</taxon>
        <taxon>Ascomycota</taxon>
        <taxon>Pezizomycotina</taxon>
        <taxon>Sordariomycetes</taxon>
        <taxon>Hypocreomycetidae</taxon>
        <taxon>Hypocreales</taxon>
        <taxon>Cordycipitaceae</taxon>
        <taxon>Cordyceps</taxon>
    </lineage>
</organism>
<proteinExistence type="predicted"/>
<sequence length="78" mass="8593">MQRSAEKDGQTLASYLDGMAAGPRRQWTVGPAPRWRSLEVSEFENVTRNLFHVGGLIIFAATMNGKAADKVESDQVVK</sequence>
<dbReference type="EMBL" id="SPUK01000028">
    <property type="protein sequence ID" value="TQV90315.1"/>
    <property type="molecule type" value="Genomic_DNA"/>
</dbReference>
<reference evidence="1 2" key="1">
    <citation type="journal article" date="2019" name="Appl. Microbiol. Biotechnol.">
        <title>Genome sequence of Isaria javanica and comparative genome analysis insights into family S53 peptidase evolution in fungal entomopathogens.</title>
        <authorList>
            <person name="Lin R."/>
            <person name="Zhang X."/>
            <person name="Xin B."/>
            <person name="Zou M."/>
            <person name="Gao Y."/>
            <person name="Qin F."/>
            <person name="Hu Q."/>
            <person name="Xie B."/>
            <person name="Cheng X."/>
        </authorList>
    </citation>
    <scope>NUCLEOTIDE SEQUENCE [LARGE SCALE GENOMIC DNA]</scope>
    <source>
        <strain evidence="1 2">IJ1G</strain>
    </source>
</reference>